<evidence type="ECO:0000313" key="3">
    <source>
        <dbReference type="Proteomes" id="UP000799640"/>
    </source>
</evidence>
<dbReference type="AlphaFoldDB" id="A0A6G1I0Q0"/>
<dbReference type="InterPro" id="IPR018786">
    <property type="entry name" value="Mit_KHE1"/>
</dbReference>
<dbReference type="GO" id="GO:0005743">
    <property type="term" value="C:mitochondrial inner membrane"/>
    <property type="evidence" value="ECO:0007669"/>
    <property type="project" value="TreeGrafter"/>
</dbReference>
<proteinExistence type="predicted"/>
<organism evidence="2 3">
    <name type="scientific">Trichodelitschia bisporula</name>
    <dbReference type="NCBI Taxonomy" id="703511"/>
    <lineage>
        <taxon>Eukaryota</taxon>
        <taxon>Fungi</taxon>
        <taxon>Dikarya</taxon>
        <taxon>Ascomycota</taxon>
        <taxon>Pezizomycotina</taxon>
        <taxon>Dothideomycetes</taxon>
        <taxon>Dothideomycetes incertae sedis</taxon>
        <taxon>Phaeotrichales</taxon>
        <taxon>Phaeotrichaceae</taxon>
        <taxon>Trichodelitschia</taxon>
    </lineage>
</organism>
<reference evidence="2" key="1">
    <citation type="journal article" date="2020" name="Stud. Mycol.">
        <title>101 Dothideomycetes genomes: a test case for predicting lifestyles and emergence of pathogens.</title>
        <authorList>
            <person name="Haridas S."/>
            <person name="Albert R."/>
            <person name="Binder M."/>
            <person name="Bloem J."/>
            <person name="Labutti K."/>
            <person name="Salamov A."/>
            <person name="Andreopoulos B."/>
            <person name="Baker S."/>
            <person name="Barry K."/>
            <person name="Bills G."/>
            <person name="Bluhm B."/>
            <person name="Cannon C."/>
            <person name="Castanera R."/>
            <person name="Culley D."/>
            <person name="Daum C."/>
            <person name="Ezra D."/>
            <person name="Gonzalez J."/>
            <person name="Henrissat B."/>
            <person name="Kuo A."/>
            <person name="Liang C."/>
            <person name="Lipzen A."/>
            <person name="Lutzoni F."/>
            <person name="Magnuson J."/>
            <person name="Mondo S."/>
            <person name="Nolan M."/>
            <person name="Ohm R."/>
            <person name="Pangilinan J."/>
            <person name="Park H.-J."/>
            <person name="Ramirez L."/>
            <person name="Alfaro M."/>
            <person name="Sun H."/>
            <person name="Tritt A."/>
            <person name="Yoshinaga Y."/>
            <person name="Zwiers L.-H."/>
            <person name="Turgeon B."/>
            <person name="Goodwin S."/>
            <person name="Spatafora J."/>
            <person name="Crous P."/>
            <person name="Grigoriev I."/>
        </authorList>
    </citation>
    <scope>NUCLEOTIDE SEQUENCE</scope>
    <source>
        <strain evidence="2">CBS 262.69</strain>
    </source>
</reference>
<gene>
    <name evidence="2" type="ORF">EJ06DRAFT_528980</name>
</gene>
<evidence type="ECO:0008006" key="4">
    <source>
        <dbReference type="Google" id="ProtNLM"/>
    </source>
</evidence>
<dbReference type="OrthoDB" id="5562676at2759"/>
<dbReference type="Proteomes" id="UP000799640">
    <property type="component" value="Unassembled WGS sequence"/>
</dbReference>
<sequence>MRLFLLPISARRTLIYCERPPPSPHHTRSYVDRLTTKASETWARFERAPSGWKKQLTVYGNAALRRIPFEEWGLKTIPSLSSSRRSKILDGSDAEPPPKIPVLFPPSFLPAKRVFPTLHTIATSRQPLHRQRLVYSLIGAPLTLPFALVPIIPNIPGFYLLFRAWSHWRAFSGARHLEFLVENGMVEPVPEPQLDEAYALGLKHATPEEVGENVGDISEVMKVVEGMRTDVDEERDTMLIRRWNGVLLAKRFGLPDMAVEIERAVEQVENAIAEDRKKESVEGAAGKGASPADLAGEKKHETK</sequence>
<accession>A0A6G1I0Q0</accession>
<dbReference type="PANTHER" id="PTHR28062:SF1">
    <property type="entry name" value="TRANSMEMBRANE PROTEIN"/>
    <property type="match status" value="1"/>
</dbReference>
<dbReference type="EMBL" id="ML996692">
    <property type="protein sequence ID" value="KAF2401832.1"/>
    <property type="molecule type" value="Genomic_DNA"/>
</dbReference>
<dbReference type="Pfam" id="PF10173">
    <property type="entry name" value="Mit_KHE1"/>
    <property type="match status" value="1"/>
</dbReference>
<evidence type="ECO:0000256" key="1">
    <source>
        <dbReference type="SAM" id="MobiDB-lite"/>
    </source>
</evidence>
<keyword evidence="3" id="KW-1185">Reference proteome</keyword>
<dbReference type="PANTHER" id="PTHR28062">
    <property type="entry name" value="K+-H+ EXCHANGE-LIKE PROTEIN"/>
    <property type="match status" value="1"/>
</dbReference>
<evidence type="ECO:0000313" key="2">
    <source>
        <dbReference type="EMBL" id="KAF2401832.1"/>
    </source>
</evidence>
<dbReference type="GO" id="GO:0006813">
    <property type="term" value="P:potassium ion transport"/>
    <property type="evidence" value="ECO:0007669"/>
    <property type="project" value="TreeGrafter"/>
</dbReference>
<dbReference type="GO" id="GO:1902600">
    <property type="term" value="P:proton transmembrane transport"/>
    <property type="evidence" value="ECO:0007669"/>
    <property type="project" value="TreeGrafter"/>
</dbReference>
<feature type="region of interest" description="Disordered" evidence="1">
    <location>
        <begin position="273"/>
        <end position="303"/>
    </location>
</feature>
<name>A0A6G1I0Q0_9PEZI</name>
<protein>
    <recommendedName>
        <fullName evidence="4">Mitochondrial K+-H+ exchange-related-domain-containing protein</fullName>
    </recommendedName>
</protein>